<keyword evidence="14" id="KW-1185">Reference proteome</keyword>
<dbReference type="InterPro" id="IPR007369">
    <property type="entry name" value="Peptidase_A22B_SPP"/>
</dbReference>
<feature type="transmembrane region" description="Helical" evidence="10">
    <location>
        <begin position="303"/>
        <end position="321"/>
    </location>
</feature>
<evidence type="ECO:0000256" key="6">
    <source>
        <dbReference type="ARBA" id="ARBA00022801"/>
    </source>
</evidence>
<reference evidence="13 14" key="1">
    <citation type="submission" date="2023-10" db="EMBL/GenBank/DDBJ databases">
        <authorList>
            <person name="Maclean D."/>
            <person name="Macfadyen A."/>
        </authorList>
    </citation>
    <scope>NUCLEOTIDE SEQUENCE [LARGE SCALE GENOMIC DNA]</scope>
</reference>
<feature type="transmembrane region" description="Helical" evidence="10">
    <location>
        <begin position="356"/>
        <end position="377"/>
    </location>
</feature>
<feature type="domain" description="PA" evidence="12">
    <location>
        <begin position="71"/>
        <end position="156"/>
    </location>
</feature>
<comment type="function">
    <text evidence="1">Intramembrane-cleaving aspartic protease (I-CLiP) that cleaves type II membrane signal peptides in the hydrophobic plane of the membrane.</text>
</comment>
<evidence type="ECO:0000256" key="9">
    <source>
        <dbReference type="SAM" id="MobiDB-lite"/>
    </source>
</evidence>
<dbReference type="AlphaFoldDB" id="A0AAV1I645"/>
<evidence type="ECO:0000256" key="3">
    <source>
        <dbReference type="ARBA" id="ARBA00006859"/>
    </source>
</evidence>
<dbReference type="GO" id="GO:0005765">
    <property type="term" value="C:lysosomal membrane"/>
    <property type="evidence" value="ECO:0007669"/>
    <property type="project" value="TreeGrafter"/>
</dbReference>
<evidence type="ECO:0000256" key="8">
    <source>
        <dbReference type="ARBA" id="ARBA00023136"/>
    </source>
</evidence>
<dbReference type="GO" id="GO:0042500">
    <property type="term" value="F:aspartic endopeptidase activity, intramembrane cleaving"/>
    <property type="evidence" value="ECO:0007669"/>
    <property type="project" value="InterPro"/>
</dbReference>
<feature type="transmembrane region" description="Helical" evidence="10">
    <location>
        <begin position="477"/>
        <end position="495"/>
    </location>
</feature>
<feature type="compositionally biased region" description="Basic and acidic residues" evidence="9">
    <location>
        <begin position="532"/>
        <end position="541"/>
    </location>
</feature>
<dbReference type="PANTHER" id="PTHR12174:SF75">
    <property type="entry name" value="SIGNAL PEPTIDE PEPTIDASE-LIKE 2"/>
    <property type="match status" value="1"/>
</dbReference>
<feature type="region of interest" description="Disordered" evidence="9">
    <location>
        <begin position="513"/>
        <end position="541"/>
    </location>
</feature>
<dbReference type="GO" id="GO:0033619">
    <property type="term" value="P:membrane protein proteolysis"/>
    <property type="evidence" value="ECO:0007669"/>
    <property type="project" value="TreeGrafter"/>
</dbReference>
<feature type="transmembrane region" description="Helical" evidence="10">
    <location>
        <begin position="259"/>
        <end position="282"/>
    </location>
</feature>
<dbReference type="Pfam" id="PF04258">
    <property type="entry name" value="Peptidase_A22B"/>
    <property type="match status" value="1"/>
</dbReference>
<name>A0AAV1I645_9CHLO</name>
<feature type="transmembrane region" description="Helical" evidence="10">
    <location>
        <begin position="229"/>
        <end position="253"/>
    </location>
</feature>
<dbReference type="SMART" id="SM00730">
    <property type="entry name" value="PSN"/>
    <property type="match status" value="1"/>
</dbReference>
<keyword evidence="7 10" id="KW-1133">Transmembrane helix</keyword>
<comment type="similarity">
    <text evidence="3">Belongs to the peptidase A22B family.</text>
</comment>
<evidence type="ECO:0000256" key="10">
    <source>
        <dbReference type="SAM" id="Phobius"/>
    </source>
</evidence>
<dbReference type="Pfam" id="PF02225">
    <property type="entry name" value="PA"/>
    <property type="match status" value="1"/>
</dbReference>
<comment type="subcellular location">
    <subcellularLocation>
        <location evidence="2">Endosome membrane</location>
        <topology evidence="2">Multi-pass membrane protein</topology>
    </subcellularLocation>
</comment>
<evidence type="ECO:0000256" key="7">
    <source>
        <dbReference type="ARBA" id="ARBA00022989"/>
    </source>
</evidence>
<dbReference type="GO" id="GO:0030660">
    <property type="term" value="C:Golgi-associated vesicle membrane"/>
    <property type="evidence" value="ECO:0007669"/>
    <property type="project" value="TreeGrafter"/>
</dbReference>
<dbReference type="GO" id="GO:0010008">
    <property type="term" value="C:endosome membrane"/>
    <property type="evidence" value="ECO:0007669"/>
    <property type="project" value="UniProtKB-SubCell"/>
</dbReference>
<dbReference type="GO" id="GO:0098553">
    <property type="term" value="C:lumenal side of endoplasmic reticulum membrane"/>
    <property type="evidence" value="ECO:0007669"/>
    <property type="project" value="TreeGrafter"/>
</dbReference>
<comment type="caution">
    <text evidence="13">The sequence shown here is derived from an EMBL/GenBank/DDBJ whole genome shotgun (WGS) entry which is preliminary data.</text>
</comment>
<feature type="signal peptide" evidence="11">
    <location>
        <begin position="1"/>
        <end position="27"/>
    </location>
</feature>
<evidence type="ECO:0000313" key="14">
    <source>
        <dbReference type="Proteomes" id="UP001314263"/>
    </source>
</evidence>
<keyword evidence="5" id="KW-0967">Endosome</keyword>
<proteinExistence type="inferred from homology"/>
<feature type="transmembrane region" description="Helical" evidence="10">
    <location>
        <begin position="181"/>
        <end position="204"/>
    </location>
</feature>
<protein>
    <recommendedName>
        <fullName evidence="12">PA domain-containing protein</fullName>
    </recommendedName>
</protein>
<keyword evidence="4 10" id="KW-0812">Transmembrane</keyword>
<evidence type="ECO:0000256" key="1">
    <source>
        <dbReference type="ARBA" id="ARBA00003012"/>
    </source>
</evidence>
<feature type="transmembrane region" description="Helical" evidence="10">
    <location>
        <begin position="413"/>
        <end position="434"/>
    </location>
</feature>
<sequence length="541" mass="57883">MSKRPRAAAVLILWILSFCARVQVVLAADGDCDVARVALEITGEGIDMDVYFGIPAPFGLMLPQQRPEALPLTLADPEDACSPSASRHYAGSAVVVERGGCTFVEKAQALSAAHAAAMIVYNTEEGCFAMGLNGSLPTPALNITAVSVSRSAGLQLVADADAGAKIALWLPRSMDVDPSAAVLWLLAVSTAVAAALWAGSDFAFEAKCIRSTFDDEGVPRKASGLEAQVVTVQTAVGFVIFASLMLVLLYFFLNHVLAIVLTVMFSFAAIQALTAVLSACFGRIAPRLQSLAYELWGCGTIDYVTLAACVPATLMVVVWFVGRHTVWAWPLQDAMGVALIMLLLRQFRLPDIKVACILLPLCFLYDIFWVFITPIIMGGKSVMVEVARGGESHEVLPMLLIVPTWFGGASGEMALLGFGDVVLPGLLLVYTRVFDLQHHKGLCSSYFVPASVGYGVGLVLTYGALYLQLGGDQGQPALLYLIPCTLGTVMLLSWCRGDLPAMWKGLDPPELSQGPCKGRLPSIREEDEDSDIEHGLLHDGQ</sequence>
<dbReference type="PANTHER" id="PTHR12174">
    <property type="entry name" value="SIGNAL PEPTIDE PEPTIDASE"/>
    <property type="match status" value="1"/>
</dbReference>
<evidence type="ECO:0000313" key="13">
    <source>
        <dbReference type="EMBL" id="CAK0780231.1"/>
    </source>
</evidence>
<accession>A0AAV1I645</accession>
<gene>
    <name evidence="13" type="ORF">CVIRNUC_004978</name>
</gene>
<dbReference type="SUPFAM" id="SSF52025">
    <property type="entry name" value="PA domain"/>
    <property type="match status" value="1"/>
</dbReference>
<dbReference type="Proteomes" id="UP001314263">
    <property type="component" value="Unassembled WGS sequence"/>
</dbReference>
<dbReference type="InterPro" id="IPR046450">
    <property type="entry name" value="PA_dom_sf"/>
</dbReference>
<evidence type="ECO:0000259" key="12">
    <source>
        <dbReference type="Pfam" id="PF02225"/>
    </source>
</evidence>
<evidence type="ECO:0000256" key="2">
    <source>
        <dbReference type="ARBA" id="ARBA00004337"/>
    </source>
</evidence>
<keyword evidence="11" id="KW-0732">Signal</keyword>
<evidence type="ECO:0000256" key="4">
    <source>
        <dbReference type="ARBA" id="ARBA00022692"/>
    </source>
</evidence>
<dbReference type="GO" id="GO:0098554">
    <property type="term" value="C:cytoplasmic side of endoplasmic reticulum membrane"/>
    <property type="evidence" value="ECO:0007669"/>
    <property type="project" value="TreeGrafter"/>
</dbReference>
<evidence type="ECO:0000256" key="5">
    <source>
        <dbReference type="ARBA" id="ARBA00022753"/>
    </source>
</evidence>
<evidence type="ECO:0000256" key="11">
    <source>
        <dbReference type="SAM" id="SignalP"/>
    </source>
</evidence>
<organism evidence="13 14">
    <name type="scientific">Coccomyxa viridis</name>
    <dbReference type="NCBI Taxonomy" id="1274662"/>
    <lineage>
        <taxon>Eukaryota</taxon>
        <taxon>Viridiplantae</taxon>
        <taxon>Chlorophyta</taxon>
        <taxon>core chlorophytes</taxon>
        <taxon>Trebouxiophyceae</taxon>
        <taxon>Trebouxiophyceae incertae sedis</taxon>
        <taxon>Coccomyxaceae</taxon>
        <taxon>Coccomyxa</taxon>
    </lineage>
</organism>
<feature type="chain" id="PRO_5043314825" description="PA domain-containing protein" evidence="11">
    <location>
        <begin position="28"/>
        <end position="541"/>
    </location>
</feature>
<feature type="transmembrane region" description="Helical" evidence="10">
    <location>
        <begin position="446"/>
        <end position="465"/>
    </location>
</feature>
<keyword evidence="6" id="KW-0378">Hydrolase</keyword>
<keyword evidence="8 10" id="KW-0472">Membrane</keyword>
<dbReference type="EMBL" id="CAUYUE010000006">
    <property type="protein sequence ID" value="CAK0780231.1"/>
    <property type="molecule type" value="Genomic_DNA"/>
</dbReference>
<dbReference type="InterPro" id="IPR003137">
    <property type="entry name" value="PA_domain"/>
</dbReference>
<dbReference type="Gene3D" id="3.50.30.30">
    <property type="match status" value="1"/>
</dbReference>
<dbReference type="InterPro" id="IPR006639">
    <property type="entry name" value="Preselin/SPP"/>
</dbReference>